<dbReference type="Proteomes" id="UP000031512">
    <property type="component" value="Unassembled WGS sequence"/>
</dbReference>
<evidence type="ECO:0000256" key="3">
    <source>
        <dbReference type="ARBA" id="ARBA00022679"/>
    </source>
</evidence>
<evidence type="ECO:0000256" key="2">
    <source>
        <dbReference type="ARBA" id="ARBA00012701"/>
    </source>
</evidence>
<evidence type="ECO:0000256" key="1">
    <source>
        <dbReference type="ARBA" id="ARBA00006547"/>
    </source>
</evidence>
<evidence type="ECO:0000313" key="6">
    <source>
        <dbReference type="Proteomes" id="UP000031512"/>
    </source>
</evidence>
<comment type="similarity">
    <text evidence="1 4">Belongs to the arylamine N-acetyltransferase family.</text>
</comment>
<dbReference type="EMBL" id="ACOU01000004">
    <property type="protein sequence ID" value="EKX72819.1"/>
    <property type="molecule type" value="Genomic_DNA"/>
</dbReference>
<dbReference type="Gene3D" id="3.30.2140.20">
    <property type="match status" value="1"/>
</dbReference>
<dbReference type="EC" id="2.3.1.5" evidence="2"/>
<accession>L1LC19</accession>
<comment type="caution">
    <text evidence="5">The sequence shown here is derived from an EMBL/GenBank/DDBJ whole genome shotgun (WGS) entry which is preliminary data.</text>
</comment>
<proteinExistence type="inferred from homology"/>
<dbReference type="PRINTS" id="PR01543">
    <property type="entry name" value="ANATRNSFRASE"/>
</dbReference>
<protein>
    <recommendedName>
        <fullName evidence="2">arylamine N-acetyltransferase</fullName>
        <ecNumber evidence="2">2.3.1.5</ecNumber>
    </recommendedName>
</protein>
<dbReference type="PANTHER" id="PTHR11786:SF8">
    <property type="entry name" value="ARYLAMINE N-ACETYLTRANSFERASE 1"/>
    <property type="match status" value="1"/>
</dbReference>
<dbReference type="VEuPathDB" id="PiroplasmaDB:BEWA_013780"/>
<sequence length="288" mass="33353">MDIHEYFRRIGFDGSKAKVDLETLTRILQCQLRTVPFENFTIHLGERMKMDLETVYDLVVKKNRGGWCLQVNNLLAWALTEMGFQVTLLGGHVYNTTSEKYNDYMSHLVLTVPVNGKEYLVDAGFGFSAQTWEPMELVSGKEHRQGPSVFRLIEDDGLWHVEQSKRERRFTKNGVVTSKPAQGFVKVFNFTLKPRTTDNFVYINDFLQDYNDDIFATNSLCSLQTEDGVETLVGHTLTCVKYDQNGVDLIDIKRLTDEEVYTELKCRFKLHLEKPFKPKKKDEEDILI</sequence>
<dbReference type="InterPro" id="IPR053710">
    <property type="entry name" value="Arylamine_NAT_domain_sf"/>
</dbReference>
<name>L1LC19_THEEQ</name>
<dbReference type="Pfam" id="PF00797">
    <property type="entry name" value="Acetyltransf_2"/>
    <property type="match status" value="1"/>
</dbReference>
<dbReference type="STRING" id="1537102.L1LC19"/>
<keyword evidence="4 5" id="KW-0012">Acyltransferase</keyword>
<dbReference type="AlphaFoldDB" id="L1LC19"/>
<dbReference type="RefSeq" id="XP_004832271.1">
    <property type="nucleotide sequence ID" value="XM_004832214.1"/>
</dbReference>
<reference evidence="5 6" key="1">
    <citation type="journal article" date="2012" name="BMC Genomics">
        <title>Comparative genomic analysis and phylogenetic position of Theileria equi.</title>
        <authorList>
            <person name="Kappmeyer L.S."/>
            <person name="Thiagarajan M."/>
            <person name="Herndon D.R."/>
            <person name="Ramsay J.D."/>
            <person name="Caler E."/>
            <person name="Djikeng A."/>
            <person name="Gillespie J.J."/>
            <person name="Lau A.O."/>
            <person name="Roalson E.H."/>
            <person name="Silva J.C."/>
            <person name="Silva M.G."/>
            <person name="Suarez C.E."/>
            <person name="Ueti M.W."/>
            <person name="Nene V.M."/>
            <person name="Mealey R.H."/>
            <person name="Knowles D.P."/>
            <person name="Brayton K.A."/>
        </authorList>
    </citation>
    <scope>NUCLEOTIDE SEQUENCE [LARGE SCALE GENOMIC DNA]</scope>
    <source>
        <strain evidence="5 6">WA</strain>
    </source>
</reference>
<dbReference type="eggNOG" id="ENOG502RD0D">
    <property type="taxonomic scope" value="Eukaryota"/>
</dbReference>
<dbReference type="KEGG" id="beq:BEWA_013780"/>
<dbReference type="InterPro" id="IPR038765">
    <property type="entry name" value="Papain-like_cys_pep_sf"/>
</dbReference>
<dbReference type="OrthoDB" id="10260017at2759"/>
<keyword evidence="6" id="KW-1185">Reference proteome</keyword>
<dbReference type="InterPro" id="IPR001447">
    <property type="entry name" value="Arylamine_N-AcTrfase"/>
</dbReference>
<evidence type="ECO:0000313" key="5">
    <source>
        <dbReference type="EMBL" id="EKX72819.1"/>
    </source>
</evidence>
<organism evidence="5 6">
    <name type="scientific">Theileria equi strain WA</name>
    <dbReference type="NCBI Taxonomy" id="1537102"/>
    <lineage>
        <taxon>Eukaryota</taxon>
        <taxon>Sar</taxon>
        <taxon>Alveolata</taxon>
        <taxon>Apicomplexa</taxon>
        <taxon>Aconoidasida</taxon>
        <taxon>Piroplasmida</taxon>
        <taxon>Theileriidae</taxon>
        <taxon>Theileria</taxon>
    </lineage>
</organism>
<dbReference type="FunFam" id="3.30.2140.20:FF:000001">
    <property type="entry name" value="Arylamine N-acetyltransferase 1"/>
    <property type="match status" value="1"/>
</dbReference>
<dbReference type="SUPFAM" id="SSF54001">
    <property type="entry name" value="Cysteine proteinases"/>
    <property type="match status" value="1"/>
</dbReference>
<dbReference type="GO" id="GO:0004060">
    <property type="term" value="F:arylamine N-acetyltransferase activity"/>
    <property type="evidence" value="ECO:0007669"/>
    <property type="project" value="UniProtKB-EC"/>
</dbReference>
<dbReference type="GeneID" id="15804454"/>
<evidence type="ECO:0000256" key="4">
    <source>
        <dbReference type="RuleBase" id="RU003452"/>
    </source>
</evidence>
<gene>
    <name evidence="5" type="ORF">BEWA_013780</name>
</gene>
<dbReference type="PANTHER" id="PTHR11786">
    <property type="entry name" value="N-HYDROXYARYLAMINE O-ACETYLTRANSFERASE"/>
    <property type="match status" value="1"/>
</dbReference>
<keyword evidence="3 4" id="KW-0808">Transferase</keyword>